<comment type="caution">
    <text evidence="3">The sequence shown here is derived from an EMBL/GenBank/DDBJ whole genome shotgun (WGS) entry which is preliminary data.</text>
</comment>
<accession>A0ABU2S824</accession>
<organism evidence="3 4">
    <name type="scientific">Streptomyces johnsoniae</name>
    <dbReference type="NCBI Taxonomy" id="3075532"/>
    <lineage>
        <taxon>Bacteria</taxon>
        <taxon>Bacillati</taxon>
        <taxon>Actinomycetota</taxon>
        <taxon>Actinomycetes</taxon>
        <taxon>Kitasatosporales</taxon>
        <taxon>Streptomycetaceae</taxon>
        <taxon>Streptomyces</taxon>
    </lineage>
</organism>
<dbReference type="Proteomes" id="UP001183615">
    <property type="component" value="Unassembled WGS sequence"/>
</dbReference>
<dbReference type="Pfam" id="PF03807">
    <property type="entry name" value="F420_oxidored"/>
    <property type="match status" value="1"/>
</dbReference>
<evidence type="ECO:0000313" key="3">
    <source>
        <dbReference type="EMBL" id="MDT0445057.1"/>
    </source>
</evidence>
<dbReference type="InterPro" id="IPR028939">
    <property type="entry name" value="P5C_Rdtase_cat_N"/>
</dbReference>
<reference evidence="4" key="1">
    <citation type="submission" date="2023-07" db="EMBL/GenBank/DDBJ databases">
        <title>30 novel species of actinomycetes from the DSMZ collection.</title>
        <authorList>
            <person name="Nouioui I."/>
        </authorList>
    </citation>
    <scope>NUCLEOTIDE SEQUENCE [LARGE SCALE GENOMIC DNA]</scope>
    <source>
        <strain evidence="4">DSM 41886</strain>
    </source>
</reference>
<dbReference type="PANTHER" id="PTHR14239">
    <property type="entry name" value="DUDULIN-RELATED"/>
    <property type="match status" value="1"/>
</dbReference>
<dbReference type="Gene3D" id="3.40.50.720">
    <property type="entry name" value="NAD(P)-binding Rossmann-like Domain"/>
    <property type="match status" value="1"/>
</dbReference>
<proteinExistence type="predicted"/>
<keyword evidence="4" id="KW-1185">Reference proteome</keyword>
<dbReference type="SUPFAM" id="SSF51735">
    <property type="entry name" value="NAD(P)-binding Rossmann-fold domains"/>
    <property type="match status" value="1"/>
</dbReference>
<name>A0ABU2S824_9ACTN</name>
<feature type="domain" description="Pyrroline-5-carboxylate reductase catalytic N-terminal" evidence="2">
    <location>
        <begin position="3"/>
        <end position="97"/>
    </location>
</feature>
<evidence type="ECO:0000256" key="1">
    <source>
        <dbReference type="ARBA" id="ARBA00023002"/>
    </source>
</evidence>
<dbReference type="EMBL" id="JAVREV010000012">
    <property type="protein sequence ID" value="MDT0445057.1"/>
    <property type="molecule type" value="Genomic_DNA"/>
</dbReference>
<sequence>MIVTIVGAGAMARGVATIALAGGHTVRLIDRTPRKAAGLADELREAAPDGEITASDAIGVEDADLVVLAVPWPAGREAVAEYGTALAGSVVVDISNPVDFSTFDSLAVPPGTSAAEQIAADAAPGTPVVKAFNTTFATTLLAGRVDGKPLDVLIAGDDEDGKGAVADLAAAGGLRPLDVGPLRRARELEGFQFLHMAAQERLGLGWSSAVKILP</sequence>
<dbReference type="InterPro" id="IPR051267">
    <property type="entry name" value="STEAP_metalloreductase"/>
</dbReference>
<dbReference type="RefSeq" id="WP_077059959.1">
    <property type="nucleotide sequence ID" value="NZ_JAVREV010000012.1"/>
</dbReference>
<dbReference type="InterPro" id="IPR036291">
    <property type="entry name" value="NAD(P)-bd_dom_sf"/>
</dbReference>
<dbReference type="PANTHER" id="PTHR14239:SF10">
    <property type="entry name" value="REDUCTASE"/>
    <property type="match status" value="1"/>
</dbReference>
<keyword evidence="1" id="KW-0560">Oxidoreductase</keyword>
<gene>
    <name evidence="3" type="ORF">RM779_20975</name>
</gene>
<evidence type="ECO:0000313" key="4">
    <source>
        <dbReference type="Proteomes" id="UP001183615"/>
    </source>
</evidence>
<evidence type="ECO:0000259" key="2">
    <source>
        <dbReference type="Pfam" id="PF03807"/>
    </source>
</evidence>
<protein>
    <submittedName>
        <fullName evidence="3">NAD(P)-binding domain-containing protein</fullName>
    </submittedName>
</protein>